<dbReference type="AlphaFoldDB" id="A0AAV8Z9S9"/>
<dbReference type="EMBL" id="JAPWTK010000006">
    <property type="protein sequence ID" value="KAJ8961105.1"/>
    <property type="molecule type" value="Genomic_DNA"/>
</dbReference>
<evidence type="ECO:0000256" key="2">
    <source>
        <dbReference type="ARBA" id="ARBA00023054"/>
    </source>
</evidence>
<keyword evidence="2 3" id="KW-0175">Coiled coil</keyword>
<reference evidence="5" key="1">
    <citation type="journal article" date="2023" name="Insect Mol. Biol.">
        <title>Genome sequencing provides insights into the evolution of gene families encoding plant cell wall-degrading enzymes in longhorned beetles.</title>
        <authorList>
            <person name="Shin N.R."/>
            <person name="Okamura Y."/>
            <person name="Kirsch R."/>
            <person name="Pauchet Y."/>
        </authorList>
    </citation>
    <scope>NUCLEOTIDE SEQUENCE</scope>
    <source>
        <strain evidence="5">AMC_N1</strain>
    </source>
</reference>
<comment type="caution">
    <text evidence="5">The sequence shown here is derived from an EMBL/GenBank/DDBJ whole genome shotgun (WGS) entry which is preliminary data.</text>
</comment>
<dbReference type="GO" id="GO:0005737">
    <property type="term" value="C:cytoplasm"/>
    <property type="evidence" value="ECO:0007669"/>
    <property type="project" value="TreeGrafter"/>
</dbReference>
<feature type="coiled-coil region" evidence="3">
    <location>
        <begin position="150"/>
        <end position="184"/>
    </location>
</feature>
<evidence type="ECO:0000313" key="5">
    <source>
        <dbReference type="EMBL" id="KAJ8961105.1"/>
    </source>
</evidence>
<dbReference type="PANTHER" id="PTHR19307:SF14">
    <property type="entry name" value="TUMOR PROTEIN D52"/>
    <property type="match status" value="1"/>
</dbReference>
<evidence type="ECO:0000256" key="1">
    <source>
        <dbReference type="ARBA" id="ARBA00005702"/>
    </source>
</evidence>
<name>A0AAV8Z9S9_9CUCU</name>
<feature type="compositionally biased region" description="Polar residues" evidence="4">
    <location>
        <begin position="306"/>
        <end position="315"/>
    </location>
</feature>
<keyword evidence="6" id="KW-1185">Reference proteome</keyword>
<protein>
    <recommendedName>
        <fullName evidence="7">Tumor protein D54</fullName>
    </recommendedName>
</protein>
<evidence type="ECO:0000256" key="3">
    <source>
        <dbReference type="SAM" id="Coils"/>
    </source>
</evidence>
<evidence type="ECO:0008006" key="7">
    <source>
        <dbReference type="Google" id="ProtNLM"/>
    </source>
</evidence>
<evidence type="ECO:0000313" key="6">
    <source>
        <dbReference type="Proteomes" id="UP001162162"/>
    </source>
</evidence>
<organism evidence="5 6">
    <name type="scientific">Aromia moschata</name>
    <dbReference type="NCBI Taxonomy" id="1265417"/>
    <lineage>
        <taxon>Eukaryota</taxon>
        <taxon>Metazoa</taxon>
        <taxon>Ecdysozoa</taxon>
        <taxon>Arthropoda</taxon>
        <taxon>Hexapoda</taxon>
        <taxon>Insecta</taxon>
        <taxon>Pterygota</taxon>
        <taxon>Neoptera</taxon>
        <taxon>Endopterygota</taxon>
        <taxon>Coleoptera</taxon>
        <taxon>Polyphaga</taxon>
        <taxon>Cucujiformia</taxon>
        <taxon>Chrysomeloidea</taxon>
        <taxon>Cerambycidae</taxon>
        <taxon>Cerambycinae</taxon>
        <taxon>Callichromatini</taxon>
        <taxon>Aromia</taxon>
    </lineage>
</organism>
<dbReference type="Pfam" id="PF04201">
    <property type="entry name" value="TPD52"/>
    <property type="match status" value="1"/>
</dbReference>
<sequence length="323" mass="36648">MMGNEDHSLDYIEDPYFNPQDSTLTPSLDELDNHSDLDEYDVLEKELELFDLRQLDFDEINCNSLPSLNNDESVNVEAEFFNVKRANAIIRAFFRNKLKRQVRVTYCDLTKPYLAKLPKDSNFRKYLDICINEEAMAADHVAPDLSHLSVEEKAEQEKLWREELAQIEDEIATLRTVLASKMRRSAELKRNLGITVWKEVSDDINQGIKNVKESNVYQTVETKVGQVTKAVTDAPIYQKTSSIIGGITGNITNKIGQMRHSDSFRSIEEKVGTAYENVKDSISDIYKTKVSRSNSQQSLDEAGRSRSGSVVTSPTIPEEKPVA</sequence>
<feature type="region of interest" description="Disordered" evidence="4">
    <location>
        <begin position="289"/>
        <end position="323"/>
    </location>
</feature>
<proteinExistence type="inferred from homology"/>
<dbReference type="Proteomes" id="UP001162162">
    <property type="component" value="Unassembled WGS sequence"/>
</dbReference>
<dbReference type="InterPro" id="IPR007327">
    <property type="entry name" value="TPD52"/>
</dbReference>
<comment type="similarity">
    <text evidence="1">Belongs to the TPD52 family.</text>
</comment>
<dbReference type="PANTHER" id="PTHR19307">
    <property type="entry name" value="TUMOR PROTEIN D52"/>
    <property type="match status" value="1"/>
</dbReference>
<accession>A0AAV8Z9S9</accession>
<evidence type="ECO:0000256" key="4">
    <source>
        <dbReference type="SAM" id="MobiDB-lite"/>
    </source>
</evidence>
<gene>
    <name evidence="5" type="ORF">NQ318_008781</name>
</gene>